<reference evidence="3" key="1">
    <citation type="submission" date="2014-05" db="EMBL/GenBank/DDBJ databases">
        <title>The genome and life-stage specific transcriptomes of Globodera pallida elucidate key aspects of plant parasitism by a cyst nematode.</title>
        <authorList>
            <person name="Cotton J.A."/>
            <person name="Lilley C.J."/>
            <person name="Jones L.M."/>
            <person name="Kikuchi T."/>
            <person name="Reid A.J."/>
            <person name="Thorpe P."/>
            <person name="Tsai I.J."/>
            <person name="Beasley H."/>
            <person name="Blok V."/>
            <person name="Cock P.J.A."/>
            <person name="Van den Akker S.E."/>
            <person name="Holroyd N."/>
            <person name="Hunt M."/>
            <person name="Mantelin S."/>
            <person name="Naghra H."/>
            <person name="Pain A."/>
            <person name="Palomares-Rius J.E."/>
            <person name="Zarowiecki M."/>
            <person name="Berriman M."/>
            <person name="Jones J.T."/>
            <person name="Urwin P.E."/>
        </authorList>
    </citation>
    <scope>NUCLEOTIDE SEQUENCE [LARGE SCALE GENOMIC DNA]</scope>
    <source>
        <strain evidence="3">Lindley</strain>
    </source>
</reference>
<feature type="region of interest" description="Disordered" evidence="1">
    <location>
        <begin position="30"/>
        <end position="55"/>
    </location>
</feature>
<evidence type="ECO:0000256" key="1">
    <source>
        <dbReference type="SAM" id="MobiDB-lite"/>
    </source>
</evidence>
<dbReference type="Proteomes" id="UP000050741">
    <property type="component" value="Unassembled WGS sequence"/>
</dbReference>
<sequence>MPRQTEQRESAVHTFDQLMARRENRFQAIRRQKQRKKLTKQIYQKPKNGAGTAGRVLLSNERGLGQVEKKNPSGDVPFIDRSTAVKVKEVPMAKHFQIVTGTHTTNALSRSDHTNTVVDEPIARLPAESWQLPPALLAGRLRRFNKADILRGFRQRALRAGVEMDGEKLRALMRQIDIMRRNDHQRQHLDRRTIPLNDLVNVPGKDESEKTMKKARGIELLAVATVPAVNTAPSQLTPNEKLELCCHKQQLPSTCQQFCNFDTFTQEKLLIALLGTQCPSAQLAKAFDCATSKVDHSECCRRAGIDRIHDGQCMVFCRTHIKTPPNVSGYVSCLSVFGTIKNLLAVATVPAVNTAPSQLTPNEKLELCCHKQQLPSTCQQFCNFDTFTQEKLLIALLGTQCPSAQLAKAFDCATSKVDHSECCRRAGIDRIHDGQCMVFCRTHIKTPPNVSGYVSCLSVFGTIKNCYRDHQMRHKNLFGD</sequence>
<organism evidence="3 4">
    <name type="scientific">Globodera pallida</name>
    <name type="common">Potato cyst nematode worm</name>
    <name type="synonym">Heterodera pallida</name>
    <dbReference type="NCBI Taxonomy" id="36090"/>
    <lineage>
        <taxon>Eukaryota</taxon>
        <taxon>Metazoa</taxon>
        <taxon>Ecdysozoa</taxon>
        <taxon>Nematoda</taxon>
        <taxon>Chromadorea</taxon>
        <taxon>Rhabditida</taxon>
        <taxon>Tylenchina</taxon>
        <taxon>Tylenchomorpha</taxon>
        <taxon>Tylenchoidea</taxon>
        <taxon>Heteroderidae</taxon>
        <taxon>Heteroderinae</taxon>
        <taxon>Globodera</taxon>
    </lineage>
</organism>
<feature type="domain" description="Domain of unknown function DB" evidence="2">
    <location>
        <begin position="368"/>
        <end position="467"/>
    </location>
</feature>
<evidence type="ECO:0000313" key="4">
    <source>
        <dbReference type="WBParaSite" id="GPLIN_000928000"/>
    </source>
</evidence>
<dbReference type="AlphaFoldDB" id="A0A183C8T4"/>
<protein>
    <submittedName>
        <fullName evidence="4">DB domain-containing protein</fullName>
    </submittedName>
</protein>
<reference evidence="4" key="2">
    <citation type="submission" date="2016-06" db="UniProtKB">
        <authorList>
            <consortium name="WormBaseParasite"/>
        </authorList>
    </citation>
    <scope>IDENTIFICATION</scope>
</reference>
<evidence type="ECO:0000259" key="2">
    <source>
        <dbReference type="Pfam" id="PF01682"/>
    </source>
</evidence>
<keyword evidence="3" id="KW-1185">Reference proteome</keyword>
<name>A0A183C8T4_GLOPA</name>
<proteinExistence type="predicted"/>
<accession>A0A183C8T4</accession>
<evidence type="ECO:0000313" key="3">
    <source>
        <dbReference type="Proteomes" id="UP000050741"/>
    </source>
</evidence>
<dbReference type="WBParaSite" id="GPLIN_000928000">
    <property type="protein sequence ID" value="GPLIN_000928000"/>
    <property type="gene ID" value="GPLIN_000928000"/>
</dbReference>
<dbReference type="PANTHER" id="PTHR46705:SF10">
    <property type="entry name" value="DOMAIN OF UNKNOWN FUNCTION DB DOMAIN-CONTAINING PROTEIN"/>
    <property type="match status" value="1"/>
</dbReference>
<dbReference type="InterPro" id="IPR002602">
    <property type="entry name" value="DB"/>
</dbReference>
<dbReference type="Pfam" id="PF01682">
    <property type="entry name" value="DB"/>
    <property type="match status" value="2"/>
</dbReference>
<dbReference type="PANTHER" id="PTHR46705">
    <property type="entry name" value="PROTEIN CBG09805"/>
    <property type="match status" value="1"/>
</dbReference>
<feature type="domain" description="Domain of unknown function DB" evidence="2">
    <location>
        <begin position="245"/>
        <end position="341"/>
    </location>
</feature>
<feature type="compositionally biased region" description="Basic residues" evidence="1">
    <location>
        <begin position="30"/>
        <end position="39"/>
    </location>
</feature>